<organism evidence="2 3">
    <name type="scientific">Stylosanthes scabra</name>
    <dbReference type="NCBI Taxonomy" id="79078"/>
    <lineage>
        <taxon>Eukaryota</taxon>
        <taxon>Viridiplantae</taxon>
        <taxon>Streptophyta</taxon>
        <taxon>Embryophyta</taxon>
        <taxon>Tracheophyta</taxon>
        <taxon>Spermatophyta</taxon>
        <taxon>Magnoliopsida</taxon>
        <taxon>eudicotyledons</taxon>
        <taxon>Gunneridae</taxon>
        <taxon>Pentapetalae</taxon>
        <taxon>rosids</taxon>
        <taxon>fabids</taxon>
        <taxon>Fabales</taxon>
        <taxon>Fabaceae</taxon>
        <taxon>Papilionoideae</taxon>
        <taxon>50 kb inversion clade</taxon>
        <taxon>dalbergioids sensu lato</taxon>
        <taxon>Dalbergieae</taxon>
        <taxon>Pterocarpus clade</taxon>
        <taxon>Stylosanthes</taxon>
    </lineage>
</organism>
<keyword evidence="3" id="KW-1185">Reference proteome</keyword>
<name>A0ABU6YED3_9FABA</name>
<evidence type="ECO:0000256" key="1">
    <source>
        <dbReference type="SAM" id="MobiDB-lite"/>
    </source>
</evidence>
<feature type="compositionally biased region" description="Basic and acidic residues" evidence="1">
    <location>
        <begin position="45"/>
        <end position="67"/>
    </location>
</feature>
<proteinExistence type="predicted"/>
<comment type="caution">
    <text evidence="2">The sequence shown here is derived from an EMBL/GenBank/DDBJ whole genome shotgun (WGS) entry which is preliminary data.</text>
</comment>
<dbReference type="EMBL" id="JASCZI010241792">
    <property type="protein sequence ID" value="MED6206993.1"/>
    <property type="molecule type" value="Genomic_DNA"/>
</dbReference>
<sequence>MQAKAKKFIHHEEVNRDCYDLKDGIEQAIRVGKLNEFTQIIREPRNAGRERLEGPETRNPRNLREADETMPIVPVITGANHTEKSKSAHKKDLKIIVDV</sequence>
<gene>
    <name evidence="2" type="ORF">PIB30_031669</name>
</gene>
<reference evidence="2 3" key="1">
    <citation type="journal article" date="2023" name="Plants (Basel)">
        <title>Bridging the Gap: Combining Genomics and Transcriptomics Approaches to Understand Stylosanthes scabra, an Orphan Legume from the Brazilian Caatinga.</title>
        <authorList>
            <person name="Ferreira-Neto J.R.C."/>
            <person name="da Silva M.D."/>
            <person name="Binneck E."/>
            <person name="de Melo N.F."/>
            <person name="da Silva R.H."/>
            <person name="de Melo A.L.T.M."/>
            <person name="Pandolfi V."/>
            <person name="Bustamante F.O."/>
            <person name="Brasileiro-Vidal A.C."/>
            <person name="Benko-Iseppon A.M."/>
        </authorList>
    </citation>
    <scope>NUCLEOTIDE SEQUENCE [LARGE SCALE GENOMIC DNA]</scope>
    <source>
        <tissue evidence="2">Leaves</tissue>
    </source>
</reference>
<protein>
    <submittedName>
        <fullName evidence="2">Uncharacterized protein</fullName>
    </submittedName>
</protein>
<evidence type="ECO:0000313" key="2">
    <source>
        <dbReference type="EMBL" id="MED6206993.1"/>
    </source>
</evidence>
<accession>A0ABU6YED3</accession>
<evidence type="ECO:0000313" key="3">
    <source>
        <dbReference type="Proteomes" id="UP001341840"/>
    </source>
</evidence>
<feature type="region of interest" description="Disordered" evidence="1">
    <location>
        <begin position="45"/>
        <end position="69"/>
    </location>
</feature>
<dbReference type="Proteomes" id="UP001341840">
    <property type="component" value="Unassembled WGS sequence"/>
</dbReference>